<gene>
    <name evidence="13" type="ORF">E2C06_20155</name>
</gene>
<dbReference type="OrthoDB" id="9760333at2"/>
<accession>A0A4R5QCF2</accession>
<dbReference type="PROSITE" id="PS52016">
    <property type="entry name" value="TONB_DEPENDENT_REC_3"/>
    <property type="match status" value="1"/>
</dbReference>
<keyword evidence="10" id="KW-0732">Signal</keyword>
<evidence type="ECO:0000313" key="13">
    <source>
        <dbReference type="EMBL" id="TDH60812.1"/>
    </source>
</evidence>
<dbReference type="SUPFAM" id="SSF56935">
    <property type="entry name" value="Porins"/>
    <property type="match status" value="1"/>
</dbReference>
<reference evidence="13 14" key="1">
    <citation type="journal article" date="2016" name="J. Microbiol.">
        <title>Dankookia rubra gen. nov., sp. nov., an alphaproteobacterium isolated from sediment of a shallow stream.</title>
        <authorList>
            <person name="Kim W.H."/>
            <person name="Kim D.H."/>
            <person name="Kang K."/>
            <person name="Ahn T.Y."/>
        </authorList>
    </citation>
    <scope>NUCLEOTIDE SEQUENCE [LARGE SCALE GENOMIC DNA]</scope>
    <source>
        <strain evidence="13 14">JCM30602</strain>
    </source>
</reference>
<comment type="caution">
    <text evidence="13">The sequence shown here is derived from an EMBL/GenBank/DDBJ whole genome shotgun (WGS) entry which is preliminary data.</text>
</comment>
<protein>
    <submittedName>
        <fullName evidence="13">TonB-dependent receptor</fullName>
    </submittedName>
</protein>
<evidence type="ECO:0000256" key="10">
    <source>
        <dbReference type="SAM" id="SignalP"/>
    </source>
</evidence>
<dbReference type="InterPro" id="IPR036942">
    <property type="entry name" value="Beta-barrel_TonB_sf"/>
</dbReference>
<dbReference type="InterPro" id="IPR012910">
    <property type="entry name" value="Plug_dom"/>
</dbReference>
<dbReference type="Gene3D" id="2.40.170.20">
    <property type="entry name" value="TonB-dependent receptor, beta-barrel domain"/>
    <property type="match status" value="1"/>
</dbReference>
<dbReference type="PANTHER" id="PTHR30069:SF42">
    <property type="entry name" value="FERRIC AEROBACTIN RECEPTOR"/>
    <property type="match status" value="1"/>
</dbReference>
<dbReference type="Pfam" id="PF07715">
    <property type="entry name" value="Plug"/>
    <property type="match status" value="1"/>
</dbReference>
<proteinExistence type="inferred from homology"/>
<dbReference type="EMBL" id="SMSJ01000031">
    <property type="protein sequence ID" value="TDH60812.1"/>
    <property type="molecule type" value="Genomic_DNA"/>
</dbReference>
<organism evidence="13 14">
    <name type="scientific">Dankookia rubra</name>
    <dbReference type="NCBI Taxonomy" id="1442381"/>
    <lineage>
        <taxon>Bacteria</taxon>
        <taxon>Pseudomonadati</taxon>
        <taxon>Pseudomonadota</taxon>
        <taxon>Alphaproteobacteria</taxon>
        <taxon>Acetobacterales</taxon>
        <taxon>Roseomonadaceae</taxon>
        <taxon>Dankookia</taxon>
    </lineage>
</organism>
<evidence type="ECO:0000256" key="4">
    <source>
        <dbReference type="ARBA" id="ARBA00022692"/>
    </source>
</evidence>
<evidence type="ECO:0000256" key="1">
    <source>
        <dbReference type="ARBA" id="ARBA00004571"/>
    </source>
</evidence>
<sequence>MLRPSWRARLPLIGFALAATLTAPPRALAQGGNVAPAEGTTLTLPEMTVTGTRAPRPIEDVPQTVQVIDRDEIERQLILSPSPSDAVARLVPGYSPSNQTISGASENFRGRDALVLLDGVPLNTPLRDVSRILALLDLNAVERIETVAGASSLYGAGATGGTINIITRRPTEGPPQVTLNTALRAFTTNPGRSLAPELSLGVTGRTQGGLDYVLNGSLRHTGRTYDGRGRELPSDALLGQGGADRTDSGNLLAKFGYDIDAARRFEVSATVIRLSQDPDFLTLYSPPRARPDFNTPYPGRSVRESSQSFSARYTDTDFALGNLSVVAYYNDIEKRFNFTQFSYPYNSVVYYSGNPAAPTSAANQTTLYSTRYGVNLTVDTSLDRLLGGARLTWGGDVIHERTRQELLSGENVFTPLEQTTLAGFGLLQVPVGPRLTLRGGLRYEHFALSVDDFVRPAAYTGVAARNAAGFNPFVLPPLRVSGGNFSYDAITGNAGATFRLTDRAELYGGFSQGFALPDVGSFTRRAGLSTAFACPVARPNCLPAGASVGYTNIGPEAQVVNSYELGVRRRGEDVNAGLVGFISTSDQGVTFDPLTNRISQQKEMIWGAEVNGDVKLSQRFTLAGLLAYREGRYDTNGDGHLDSFLPNNRIATPFRAVLSGIWQFEEGTMLRAELVGFTGRNQRIDRSGTRYKIEDGGTMNLAVSTPVLGGQAYASVENLFDTGYQNPTATSVRNLPVEAFGRTMTFGYRKTF</sequence>
<evidence type="ECO:0000256" key="6">
    <source>
        <dbReference type="ARBA" id="ARBA00023136"/>
    </source>
</evidence>
<comment type="similarity">
    <text evidence="8 9">Belongs to the TonB-dependent receptor family.</text>
</comment>
<evidence type="ECO:0000256" key="3">
    <source>
        <dbReference type="ARBA" id="ARBA00022452"/>
    </source>
</evidence>
<dbReference type="RefSeq" id="WP_133290411.1">
    <property type="nucleotide sequence ID" value="NZ_SMSJ01000031.1"/>
</dbReference>
<dbReference type="InterPro" id="IPR039426">
    <property type="entry name" value="TonB-dep_rcpt-like"/>
</dbReference>
<evidence type="ECO:0000256" key="2">
    <source>
        <dbReference type="ARBA" id="ARBA00022448"/>
    </source>
</evidence>
<feature type="domain" description="TonB-dependent receptor-like beta-barrel" evidence="11">
    <location>
        <begin position="275"/>
        <end position="692"/>
    </location>
</feature>
<dbReference type="GO" id="GO:0044718">
    <property type="term" value="P:siderophore transmembrane transport"/>
    <property type="evidence" value="ECO:0007669"/>
    <property type="project" value="TreeGrafter"/>
</dbReference>
<dbReference type="Proteomes" id="UP000295096">
    <property type="component" value="Unassembled WGS sequence"/>
</dbReference>
<dbReference type="AlphaFoldDB" id="A0A4R5QCF2"/>
<keyword evidence="3 8" id="KW-1134">Transmembrane beta strand</keyword>
<evidence type="ECO:0000259" key="11">
    <source>
        <dbReference type="Pfam" id="PF00593"/>
    </source>
</evidence>
<keyword evidence="4 8" id="KW-0812">Transmembrane</keyword>
<keyword evidence="7 8" id="KW-0998">Cell outer membrane</keyword>
<dbReference type="PANTHER" id="PTHR30069">
    <property type="entry name" value="TONB-DEPENDENT OUTER MEMBRANE RECEPTOR"/>
    <property type="match status" value="1"/>
</dbReference>
<evidence type="ECO:0000256" key="7">
    <source>
        <dbReference type="ARBA" id="ARBA00023237"/>
    </source>
</evidence>
<evidence type="ECO:0000256" key="9">
    <source>
        <dbReference type="RuleBase" id="RU003357"/>
    </source>
</evidence>
<keyword evidence="2 8" id="KW-0813">Transport</keyword>
<evidence type="ECO:0000256" key="5">
    <source>
        <dbReference type="ARBA" id="ARBA00023077"/>
    </source>
</evidence>
<comment type="subcellular location">
    <subcellularLocation>
        <location evidence="1 8">Cell outer membrane</location>
        <topology evidence="1 8">Multi-pass membrane protein</topology>
    </subcellularLocation>
</comment>
<dbReference type="InterPro" id="IPR000531">
    <property type="entry name" value="Beta-barrel_TonB"/>
</dbReference>
<keyword evidence="14" id="KW-1185">Reference proteome</keyword>
<evidence type="ECO:0000313" key="14">
    <source>
        <dbReference type="Proteomes" id="UP000295096"/>
    </source>
</evidence>
<dbReference type="GO" id="GO:0009279">
    <property type="term" value="C:cell outer membrane"/>
    <property type="evidence" value="ECO:0007669"/>
    <property type="project" value="UniProtKB-SubCell"/>
</dbReference>
<keyword evidence="6 8" id="KW-0472">Membrane</keyword>
<keyword evidence="13" id="KW-0675">Receptor</keyword>
<evidence type="ECO:0000259" key="12">
    <source>
        <dbReference type="Pfam" id="PF07715"/>
    </source>
</evidence>
<name>A0A4R5QCF2_9PROT</name>
<feature type="chain" id="PRO_5020934430" evidence="10">
    <location>
        <begin position="30"/>
        <end position="752"/>
    </location>
</feature>
<dbReference type="Pfam" id="PF00593">
    <property type="entry name" value="TonB_dep_Rec_b-barrel"/>
    <property type="match status" value="1"/>
</dbReference>
<feature type="signal peptide" evidence="10">
    <location>
        <begin position="1"/>
        <end position="29"/>
    </location>
</feature>
<evidence type="ECO:0000256" key="8">
    <source>
        <dbReference type="PROSITE-ProRule" id="PRU01360"/>
    </source>
</evidence>
<dbReference type="GO" id="GO:0015344">
    <property type="term" value="F:siderophore uptake transmembrane transporter activity"/>
    <property type="evidence" value="ECO:0007669"/>
    <property type="project" value="TreeGrafter"/>
</dbReference>
<keyword evidence="5 9" id="KW-0798">TonB box</keyword>
<feature type="domain" description="TonB-dependent receptor plug" evidence="12">
    <location>
        <begin position="58"/>
        <end position="162"/>
    </location>
</feature>
<dbReference type="Gene3D" id="2.170.130.10">
    <property type="entry name" value="TonB-dependent receptor, plug domain"/>
    <property type="match status" value="1"/>
</dbReference>
<dbReference type="InterPro" id="IPR037066">
    <property type="entry name" value="Plug_dom_sf"/>
</dbReference>